<comment type="caution">
    <text evidence="11">The sequence shown here is derived from an EMBL/GenBank/DDBJ whole genome shotgun (WGS) entry which is preliminary data.</text>
</comment>
<dbReference type="OrthoDB" id="4096at2759"/>
<evidence type="ECO:0000256" key="8">
    <source>
        <dbReference type="PROSITE-ProRule" id="PRU00221"/>
    </source>
</evidence>
<evidence type="ECO:0000256" key="9">
    <source>
        <dbReference type="SAM" id="MobiDB-lite"/>
    </source>
</evidence>
<evidence type="ECO:0000313" key="11">
    <source>
        <dbReference type="EMBL" id="KAA8916259.1"/>
    </source>
</evidence>
<keyword evidence="7" id="KW-0539">Nucleus</keyword>
<gene>
    <name evidence="11" type="ORF">TRICI_001541</name>
</gene>
<dbReference type="GO" id="GO:2000234">
    <property type="term" value="P:positive regulation of rRNA processing"/>
    <property type="evidence" value="ECO:0007669"/>
    <property type="project" value="TreeGrafter"/>
</dbReference>
<dbReference type="VEuPathDB" id="FungiDB:TRICI_001541"/>
<keyword evidence="5" id="KW-0677">Repeat</keyword>
<dbReference type="SMART" id="SM00320">
    <property type="entry name" value="WD40"/>
    <property type="match status" value="3"/>
</dbReference>
<evidence type="ECO:0000256" key="7">
    <source>
        <dbReference type="ARBA" id="ARBA00023242"/>
    </source>
</evidence>
<dbReference type="EMBL" id="SWFS01000112">
    <property type="protein sequence ID" value="KAA8916259.1"/>
    <property type="molecule type" value="Genomic_DNA"/>
</dbReference>
<keyword evidence="6" id="KW-0804">Transcription</keyword>
<keyword evidence="12" id="KW-1185">Reference proteome</keyword>
<dbReference type="AlphaFoldDB" id="A0A642V992"/>
<dbReference type="GO" id="GO:0045943">
    <property type="term" value="P:positive regulation of transcription by RNA polymerase I"/>
    <property type="evidence" value="ECO:0007669"/>
    <property type="project" value="InterPro"/>
</dbReference>
<reference evidence="11" key="1">
    <citation type="journal article" date="2019" name="G3 (Bethesda)">
        <title>Genome Assemblies of Two Rare Opportunistic Yeast Pathogens: Diutina rugosa (syn. Candida rugosa) and Trichomonascus ciferrii (syn. Candida ciferrii).</title>
        <authorList>
            <person name="Mixao V."/>
            <person name="Saus E."/>
            <person name="Hansen A.P."/>
            <person name="Lass-Florl C."/>
            <person name="Gabaldon T."/>
        </authorList>
    </citation>
    <scope>NUCLEOTIDE SEQUENCE</scope>
    <source>
        <strain evidence="11">CBS 4856</strain>
    </source>
</reference>
<feature type="domain" description="WD repeat-containing protein 75 second beta-propeller" evidence="10">
    <location>
        <begin position="378"/>
        <end position="684"/>
    </location>
</feature>
<proteinExistence type="predicted"/>
<dbReference type="GO" id="GO:0006364">
    <property type="term" value="P:rRNA processing"/>
    <property type="evidence" value="ECO:0007669"/>
    <property type="project" value="UniProtKB-KW"/>
</dbReference>
<evidence type="ECO:0000256" key="4">
    <source>
        <dbReference type="ARBA" id="ARBA00022574"/>
    </source>
</evidence>
<dbReference type="Pfam" id="PF23869">
    <property type="entry name" value="Beta-prop_WDR75_1st"/>
    <property type="match status" value="1"/>
</dbReference>
<dbReference type="Gene3D" id="2.130.10.10">
    <property type="entry name" value="YVTN repeat-like/Quinoprotein amine dehydrogenase"/>
    <property type="match status" value="2"/>
</dbReference>
<dbReference type="Pfam" id="PF23769">
    <property type="entry name" value="Beta-prop_WDR75_2nd"/>
    <property type="match status" value="1"/>
</dbReference>
<dbReference type="GO" id="GO:0032040">
    <property type="term" value="C:small-subunit processome"/>
    <property type="evidence" value="ECO:0007669"/>
    <property type="project" value="InterPro"/>
</dbReference>
<dbReference type="InterPro" id="IPR011047">
    <property type="entry name" value="Quinoprotein_ADH-like_sf"/>
</dbReference>
<dbReference type="PANTHER" id="PTHR44215:SF1">
    <property type="entry name" value="WD REPEAT-CONTAINING PROTEIN 75"/>
    <property type="match status" value="1"/>
</dbReference>
<accession>A0A642V992</accession>
<dbReference type="InterPro" id="IPR057644">
    <property type="entry name" value="Beta-prop_WDR75_2nd"/>
</dbReference>
<dbReference type="InterPro" id="IPR015943">
    <property type="entry name" value="WD40/YVTN_repeat-like_dom_sf"/>
</dbReference>
<dbReference type="SUPFAM" id="SSF50998">
    <property type="entry name" value="Quinoprotein alcohol dehydrogenase-like"/>
    <property type="match status" value="1"/>
</dbReference>
<protein>
    <recommendedName>
        <fullName evidence="10">WD repeat-containing protein 75 second beta-propeller domain-containing protein</fullName>
    </recommendedName>
</protein>
<name>A0A642V992_9ASCO</name>
<dbReference type="SUPFAM" id="SSF69322">
    <property type="entry name" value="Tricorn protease domain 2"/>
    <property type="match status" value="1"/>
</dbReference>
<dbReference type="GO" id="GO:0003723">
    <property type="term" value="F:RNA binding"/>
    <property type="evidence" value="ECO:0007669"/>
    <property type="project" value="InterPro"/>
</dbReference>
<dbReference type="PROSITE" id="PS50082">
    <property type="entry name" value="WD_REPEATS_2"/>
    <property type="match status" value="1"/>
</dbReference>
<dbReference type="InterPro" id="IPR053826">
    <property type="entry name" value="WDR75"/>
</dbReference>
<evidence type="ECO:0000256" key="1">
    <source>
        <dbReference type="ARBA" id="ARBA00004604"/>
    </source>
</evidence>
<keyword evidence="2" id="KW-0690">Ribosome biogenesis</keyword>
<dbReference type="InterPro" id="IPR001680">
    <property type="entry name" value="WD40_rpt"/>
</dbReference>
<evidence type="ECO:0000313" key="12">
    <source>
        <dbReference type="Proteomes" id="UP000761534"/>
    </source>
</evidence>
<feature type="region of interest" description="Disordered" evidence="9">
    <location>
        <begin position="345"/>
        <end position="369"/>
    </location>
</feature>
<dbReference type="Proteomes" id="UP000761534">
    <property type="component" value="Unassembled WGS sequence"/>
</dbReference>
<evidence type="ECO:0000256" key="3">
    <source>
        <dbReference type="ARBA" id="ARBA00022552"/>
    </source>
</evidence>
<feature type="compositionally biased region" description="Low complexity" evidence="9">
    <location>
        <begin position="1"/>
        <end position="15"/>
    </location>
</feature>
<comment type="subcellular location">
    <subcellularLocation>
        <location evidence="1">Nucleus</location>
        <location evidence="1">Nucleolus</location>
    </subcellularLocation>
</comment>
<keyword evidence="3" id="KW-0698">rRNA processing</keyword>
<organism evidence="11 12">
    <name type="scientific">Trichomonascus ciferrii</name>
    <dbReference type="NCBI Taxonomy" id="44093"/>
    <lineage>
        <taxon>Eukaryota</taxon>
        <taxon>Fungi</taxon>
        <taxon>Dikarya</taxon>
        <taxon>Ascomycota</taxon>
        <taxon>Saccharomycotina</taxon>
        <taxon>Dipodascomycetes</taxon>
        <taxon>Dipodascales</taxon>
        <taxon>Trichomonascaceae</taxon>
        <taxon>Trichomonascus</taxon>
        <taxon>Trichomonascus ciferrii complex</taxon>
    </lineage>
</organism>
<feature type="region of interest" description="Disordered" evidence="9">
    <location>
        <begin position="1"/>
        <end position="27"/>
    </location>
</feature>
<evidence type="ECO:0000256" key="5">
    <source>
        <dbReference type="ARBA" id="ARBA00022737"/>
    </source>
</evidence>
<evidence type="ECO:0000256" key="6">
    <source>
        <dbReference type="ARBA" id="ARBA00023163"/>
    </source>
</evidence>
<dbReference type="PROSITE" id="PS50294">
    <property type="entry name" value="WD_REPEATS_REGION"/>
    <property type="match status" value="1"/>
</dbReference>
<feature type="repeat" description="WD" evidence="8">
    <location>
        <begin position="253"/>
        <end position="294"/>
    </location>
</feature>
<keyword evidence="4 8" id="KW-0853">WD repeat</keyword>
<dbReference type="PANTHER" id="PTHR44215">
    <property type="entry name" value="WD REPEAT-CONTAINING PROTEIN 75"/>
    <property type="match status" value="1"/>
</dbReference>
<evidence type="ECO:0000259" key="10">
    <source>
        <dbReference type="Pfam" id="PF23769"/>
    </source>
</evidence>
<evidence type="ECO:0000256" key="2">
    <source>
        <dbReference type="ARBA" id="ARBA00022517"/>
    </source>
</evidence>
<sequence length="797" mass="88864">MTEMSATTTTAGTSTSHKKQSNNAGLNSWSVTKTVGGKFTGVNPLFTTDKSHFIVLTSLEVRVYLLSTRQCVRSVAIDTSNVTDMSIMGGDNERILLSRSTGECVVVNWQERQVERTIEVGTPIRKIITVLSDDKFLFLSEHNHELQLIRHDTQNGNQIITQRKNGRLFAISNSGKYFAFYSYHKKTEYITAGQLADDSESLVRERTFKRSRPVLSLAVSDDGLVAVGSTTGVVDLYYECFTATESEPAMRALKWHVDSVLTLSFSLDGDYLLSGGKEKVLVFWQLDTDNTQFLPRLGGEVRNIIVDPSSELYALTLGGDEVLVLSAVDLISRLQVSGVKANFTKLPNDPEKERKRRKKNGNDDENDRVGDFTAQFYIDPKTKNGYFPTKSSSQIQIYDIAKDEQDSVFTVASTIQTGKVRKEELIEDPQVNQVAFTYDGRWMATVDETMSPAIDGLLSKDDKEVSLKFWHRNEKSGKWELATRVASPHGANKSVLDIIPADQSYHNGHAFVSAANDGGVRLWRPSTINEIGNNKAGPRTVAWSVRKILPPGSMTSSAVALTWSEDSSVIILGFETSTYVIDASNFMVHRIMPNILASRVRSLKIVGNYLVALSKTRLVVWNLLNDSQLWSVYVQAPQGGRRLIAYDNSSQRIALAVNYFTKDYKVESKTYIFDVTSPMPIHIESHNQGISAVNLVPGTHSFNILDVNARISTLELRGVSTTTDHTKQDFSSEITHLYNLKQHAKIVPEVVDEDEDNLQVLNVNSFDKVFDGSAEYSLDSLETLFDKVLGVISPRRK</sequence>